<dbReference type="AlphaFoldDB" id="A0A6C0C1H5"/>
<dbReference type="Pfam" id="PF18898">
    <property type="entry name" value="DUF5654"/>
    <property type="match status" value="1"/>
</dbReference>
<sequence>MYSAAEDNMIVKHLQAIQNVSMSVGKQVASLFLGAVVFAVAMSWNATIDAVINIWTPDNSKDSATKRASYNAIASLILTLVAVVIAAILTRIYGQGVVAGEAQTYGLL</sequence>
<accession>A0A6C0C1H5</accession>
<evidence type="ECO:0000256" key="1">
    <source>
        <dbReference type="SAM" id="Phobius"/>
    </source>
</evidence>
<proteinExistence type="predicted"/>
<keyword evidence="1" id="KW-0812">Transmembrane</keyword>
<feature type="transmembrane region" description="Helical" evidence="1">
    <location>
        <begin position="28"/>
        <end position="48"/>
    </location>
</feature>
<protein>
    <submittedName>
        <fullName evidence="2">Uncharacterized protein</fullName>
    </submittedName>
</protein>
<feature type="transmembrane region" description="Helical" evidence="1">
    <location>
        <begin position="68"/>
        <end position="89"/>
    </location>
</feature>
<keyword evidence="1" id="KW-0472">Membrane</keyword>
<dbReference type="InterPro" id="IPR043713">
    <property type="entry name" value="DUF5654"/>
</dbReference>
<keyword evidence="1" id="KW-1133">Transmembrane helix</keyword>
<evidence type="ECO:0000313" key="2">
    <source>
        <dbReference type="EMBL" id="QHS97619.1"/>
    </source>
</evidence>
<name>A0A6C0C1H5_9ZZZZ</name>
<organism evidence="2">
    <name type="scientific">viral metagenome</name>
    <dbReference type="NCBI Taxonomy" id="1070528"/>
    <lineage>
        <taxon>unclassified sequences</taxon>
        <taxon>metagenomes</taxon>
        <taxon>organismal metagenomes</taxon>
    </lineage>
</organism>
<reference evidence="2" key="1">
    <citation type="journal article" date="2020" name="Nature">
        <title>Giant virus diversity and host interactions through global metagenomics.</title>
        <authorList>
            <person name="Schulz F."/>
            <person name="Roux S."/>
            <person name="Paez-Espino D."/>
            <person name="Jungbluth S."/>
            <person name="Walsh D.A."/>
            <person name="Denef V.J."/>
            <person name="McMahon K.D."/>
            <person name="Konstantinidis K.T."/>
            <person name="Eloe-Fadrosh E.A."/>
            <person name="Kyrpides N.C."/>
            <person name="Woyke T."/>
        </authorList>
    </citation>
    <scope>NUCLEOTIDE SEQUENCE</scope>
    <source>
        <strain evidence="2">GVMAG-M-3300020182-33</strain>
    </source>
</reference>
<dbReference type="EMBL" id="MN739301">
    <property type="protein sequence ID" value="QHS97619.1"/>
    <property type="molecule type" value="Genomic_DNA"/>
</dbReference>